<evidence type="ECO:0000313" key="5">
    <source>
        <dbReference type="EMBL" id="KAF0683300.1"/>
    </source>
</evidence>
<protein>
    <recommendedName>
        <fullName evidence="4">Crinkler effector protein N-terminal domain-containing protein</fullName>
    </recommendedName>
</protein>
<feature type="non-terminal residue" evidence="5">
    <location>
        <position position="1"/>
    </location>
</feature>
<comment type="caution">
    <text evidence="5">The sequence shown here is derived from an EMBL/GenBank/DDBJ whole genome shotgun (WGS) entry which is preliminary data.</text>
</comment>
<sequence>SFSVNIAADETVDDLKKKIKEENLYQFPADELELYRVDGLAQIGKIRFDFKGTVIDDMPAKLLDYFDGSTTEMVETFPLCSYPQLNDSSIGRIHVLVVPESPSVFWVVNGSVENAVDVKGVRSRLYRLAHLYLGYYDPNHADAFVYDDKKLMVHVLFTSEENAQIFDAKFLDEYQTIGSPLSNLTISSNVDQVTRPPNVSILRRVKFGDYNPSDSDSLHETISLISTPSDVSYSDQNTEVFQYQRIEHVRAFGCTGKAEKAHLISKEHCENYQSYKKYKEDPNNILALSRAMHGWFDALDTDFPLFKVDVESWEEQPSVDGRYKVILKVTAASHECKDDVFGRLKEGSERTNDPLTMNTFVYVEDPKSFRFCLQWKSKEIQRNWDSYFSMNSAVS</sequence>
<dbReference type="GO" id="GO:0005576">
    <property type="term" value="C:extracellular region"/>
    <property type="evidence" value="ECO:0007669"/>
    <property type="project" value="UniProtKB-SubCell"/>
</dbReference>
<evidence type="ECO:0000256" key="1">
    <source>
        <dbReference type="ARBA" id="ARBA00004340"/>
    </source>
</evidence>
<dbReference type="OrthoDB" id="167134at2759"/>
<dbReference type="CDD" id="cd17039">
    <property type="entry name" value="Ubl_ubiquitin_like"/>
    <property type="match status" value="1"/>
</dbReference>
<keyword evidence="3" id="KW-0964">Secreted</keyword>
<dbReference type="InterPro" id="IPR045379">
    <property type="entry name" value="Crinkler_N"/>
</dbReference>
<evidence type="ECO:0000259" key="4">
    <source>
        <dbReference type="Pfam" id="PF20147"/>
    </source>
</evidence>
<dbReference type="AlphaFoldDB" id="A0A6A4XCE0"/>
<reference evidence="5" key="1">
    <citation type="submission" date="2019-06" db="EMBL/GenBank/DDBJ databases">
        <title>Genomics analysis of Aphanomyces spp. identifies a new class of oomycete effector associated with host adaptation.</title>
        <authorList>
            <person name="Gaulin E."/>
        </authorList>
    </citation>
    <scope>NUCLEOTIDE SEQUENCE</scope>
    <source>
        <strain evidence="5">CBS 578.67</strain>
    </source>
</reference>
<evidence type="ECO:0000256" key="2">
    <source>
        <dbReference type="ARBA" id="ARBA00004613"/>
    </source>
</evidence>
<dbReference type="GO" id="GO:0043657">
    <property type="term" value="C:host cell"/>
    <property type="evidence" value="ECO:0007669"/>
    <property type="project" value="UniProtKB-SubCell"/>
</dbReference>
<dbReference type="EMBL" id="VJMH01007424">
    <property type="protein sequence ID" value="KAF0683300.1"/>
    <property type="molecule type" value="Genomic_DNA"/>
</dbReference>
<comment type="subcellular location">
    <subcellularLocation>
        <location evidence="1">Host cell</location>
    </subcellularLocation>
    <subcellularLocation>
        <location evidence="2">Secreted</location>
    </subcellularLocation>
</comment>
<organism evidence="5">
    <name type="scientific">Aphanomyces stellatus</name>
    <dbReference type="NCBI Taxonomy" id="120398"/>
    <lineage>
        <taxon>Eukaryota</taxon>
        <taxon>Sar</taxon>
        <taxon>Stramenopiles</taxon>
        <taxon>Oomycota</taxon>
        <taxon>Saprolegniomycetes</taxon>
        <taxon>Saprolegniales</taxon>
        <taxon>Verrucalvaceae</taxon>
        <taxon>Aphanomyces</taxon>
    </lineage>
</organism>
<accession>A0A6A4XCE0</accession>
<gene>
    <name evidence="5" type="ORF">As57867_024566</name>
</gene>
<evidence type="ECO:0000256" key="3">
    <source>
        <dbReference type="ARBA" id="ARBA00022525"/>
    </source>
</evidence>
<name>A0A6A4XCE0_9STRA</name>
<feature type="domain" description="Crinkler effector protein N-terminal" evidence="4">
    <location>
        <begin position="2"/>
        <end position="98"/>
    </location>
</feature>
<proteinExistence type="predicted"/>
<dbReference type="Pfam" id="PF20147">
    <property type="entry name" value="Crinkler"/>
    <property type="match status" value="1"/>
</dbReference>